<reference evidence="1" key="1">
    <citation type="submission" date="2014-09" db="EMBL/GenBank/DDBJ databases">
        <authorList>
            <person name="Magalhaes I.L.F."/>
            <person name="Oliveira U."/>
            <person name="Santos F.R."/>
            <person name="Vidigal T.H.D.A."/>
            <person name="Brescovit A.D."/>
            <person name="Santos A.J."/>
        </authorList>
    </citation>
    <scope>NUCLEOTIDE SEQUENCE</scope>
    <source>
        <tissue evidence="1">Shoot tissue taken approximately 20 cm above the soil surface</tissue>
    </source>
</reference>
<proteinExistence type="predicted"/>
<protein>
    <submittedName>
        <fullName evidence="1">Uncharacterized protein</fullName>
    </submittedName>
</protein>
<dbReference type="EMBL" id="GBRH01236952">
    <property type="protein sequence ID" value="JAD60943.1"/>
    <property type="molecule type" value="Transcribed_RNA"/>
</dbReference>
<name>A0A0A9BFK0_ARUDO</name>
<sequence>MKKGRPFWSVSLDRRTQM</sequence>
<evidence type="ECO:0000313" key="1">
    <source>
        <dbReference type="EMBL" id="JAD60943.1"/>
    </source>
</evidence>
<dbReference type="AlphaFoldDB" id="A0A0A9BFK0"/>
<organism evidence="1">
    <name type="scientific">Arundo donax</name>
    <name type="common">Giant reed</name>
    <name type="synonym">Donax arundinaceus</name>
    <dbReference type="NCBI Taxonomy" id="35708"/>
    <lineage>
        <taxon>Eukaryota</taxon>
        <taxon>Viridiplantae</taxon>
        <taxon>Streptophyta</taxon>
        <taxon>Embryophyta</taxon>
        <taxon>Tracheophyta</taxon>
        <taxon>Spermatophyta</taxon>
        <taxon>Magnoliopsida</taxon>
        <taxon>Liliopsida</taxon>
        <taxon>Poales</taxon>
        <taxon>Poaceae</taxon>
        <taxon>PACMAD clade</taxon>
        <taxon>Arundinoideae</taxon>
        <taxon>Arundineae</taxon>
        <taxon>Arundo</taxon>
    </lineage>
</organism>
<reference evidence="1" key="2">
    <citation type="journal article" date="2015" name="Data Brief">
        <title>Shoot transcriptome of the giant reed, Arundo donax.</title>
        <authorList>
            <person name="Barrero R.A."/>
            <person name="Guerrero F.D."/>
            <person name="Moolhuijzen P."/>
            <person name="Goolsby J.A."/>
            <person name="Tidwell J."/>
            <person name="Bellgard S.E."/>
            <person name="Bellgard M.I."/>
        </authorList>
    </citation>
    <scope>NUCLEOTIDE SEQUENCE</scope>
    <source>
        <tissue evidence="1">Shoot tissue taken approximately 20 cm above the soil surface</tissue>
    </source>
</reference>
<accession>A0A0A9BFK0</accession>